<organism evidence="3 4">
    <name type="scientific">Aspergillus uvarum CBS 121591</name>
    <dbReference type="NCBI Taxonomy" id="1448315"/>
    <lineage>
        <taxon>Eukaryota</taxon>
        <taxon>Fungi</taxon>
        <taxon>Dikarya</taxon>
        <taxon>Ascomycota</taxon>
        <taxon>Pezizomycotina</taxon>
        <taxon>Eurotiomycetes</taxon>
        <taxon>Eurotiomycetidae</taxon>
        <taxon>Eurotiales</taxon>
        <taxon>Aspergillaceae</taxon>
        <taxon>Aspergillus</taxon>
        <taxon>Aspergillus subgen. Circumdati</taxon>
    </lineage>
</organism>
<feature type="signal peptide" evidence="2">
    <location>
        <begin position="1"/>
        <end position="15"/>
    </location>
</feature>
<feature type="region of interest" description="Disordered" evidence="1">
    <location>
        <begin position="171"/>
        <end position="209"/>
    </location>
</feature>
<dbReference type="AlphaFoldDB" id="A0A319C835"/>
<feature type="compositionally biased region" description="Polar residues" evidence="1">
    <location>
        <begin position="174"/>
        <end position="187"/>
    </location>
</feature>
<evidence type="ECO:0000313" key="3">
    <source>
        <dbReference type="EMBL" id="PYH80270.1"/>
    </source>
</evidence>
<dbReference type="PANTHER" id="PTHR35043:SF7">
    <property type="entry name" value="TRANSCRIPTION FACTOR DOMAIN-CONTAINING PROTEIN"/>
    <property type="match status" value="1"/>
</dbReference>
<keyword evidence="2" id="KW-0732">Signal</keyword>
<feature type="chain" id="PRO_5016283114" evidence="2">
    <location>
        <begin position="16"/>
        <end position="333"/>
    </location>
</feature>
<feature type="compositionally biased region" description="Low complexity" evidence="1">
    <location>
        <begin position="188"/>
        <end position="197"/>
    </location>
</feature>
<proteinExistence type="predicted"/>
<dbReference type="OrthoDB" id="3061561at2759"/>
<gene>
    <name evidence="3" type="ORF">BO82DRAFT_417926</name>
</gene>
<dbReference type="Proteomes" id="UP000248340">
    <property type="component" value="Unassembled WGS sequence"/>
</dbReference>
<evidence type="ECO:0000256" key="1">
    <source>
        <dbReference type="SAM" id="MobiDB-lite"/>
    </source>
</evidence>
<dbReference type="EMBL" id="KZ821711">
    <property type="protein sequence ID" value="PYH80270.1"/>
    <property type="molecule type" value="Genomic_DNA"/>
</dbReference>
<dbReference type="VEuPathDB" id="FungiDB:BO82DRAFT_417926"/>
<name>A0A319C835_9EURO</name>
<accession>A0A319C835</accession>
<dbReference type="RefSeq" id="XP_025490470.1">
    <property type="nucleotide sequence ID" value="XM_025640047.1"/>
</dbReference>
<keyword evidence="4" id="KW-1185">Reference proteome</keyword>
<dbReference type="PANTHER" id="PTHR35043">
    <property type="entry name" value="TRANSCRIPTION FACTOR DOMAIN-CONTAINING PROTEIN"/>
    <property type="match status" value="1"/>
</dbReference>
<dbReference type="GeneID" id="37142789"/>
<evidence type="ECO:0000313" key="4">
    <source>
        <dbReference type="Proteomes" id="UP000248340"/>
    </source>
</evidence>
<dbReference type="STRING" id="1448315.A0A319C835"/>
<evidence type="ECO:0000256" key="2">
    <source>
        <dbReference type="SAM" id="SignalP"/>
    </source>
</evidence>
<reference evidence="3 4" key="1">
    <citation type="submission" date="2016-12" db="EMBL/GenBank/DDBJ databases">
        <title>The genomes of Aspergillus section Nigri reveals drivers in fungal speciation.</title>
        <authorList>
            <consortium name="DOE Joint Genome Institute"/>
            <person name="Vesth T.C."/>
            <person name="Nybo J."/>
            <person name="Theobald S."/>
            <person name="Brandl J."/>
            <person name="Frisvad J.C."/>
            <person name="Nielsen K.F."/>
            <person name="Lyhne E.K."/>
            <person name="Kogle M.E."/>
            <person name="Kuo A."/>
            <person name="Riley R."/>
            <person name="Clum A."/>
            <person name="Nolan M."/>
            <person name="Lipzen A."/>
            <person name="Salamov A."/>
            <person name="Henrissat B."/>
            <person name="Wiebenga A."/>
            <person name="De Vries R.P."/>
            <person name="Grigoriev I.V."/>
            <person name="Mortensen U.H."/>
            <person name="Andersen M.R."/>
            <person name="Baker S.E."/>
        </authorList>
    </citation>
    <scope>NUCLEOTIDE SEQUENCE [LARGE SCALE GENOMIC DNA]</scope>
    <source>
        <strain evidence="3 4">CBS 121591</strain>
    </source>
</reference>
<protein>
    <submittedName>
        <fullName evidence="3">Uncharacterized protein</fullName>
    </submittedName>
</protein>
<sequence length="333" mass="37427">MLFLILSLFCTYTHALTKFDTNCTLPVETVNYVSAPNTRGILTILWATPGRSPTAGRLRAWAQGSVEYWGHKYGSQMSWFMITILAPEVLLAKYGYDLSQGKCDLDILQDFARDDGIEWTTAHSLFANMGGFVMRLDSASPGRRPFETRLGRPHEIQAILRVLNTNEDGLPCPSSASRGRASMQTLTSSSSNIDSSNTPVPPPVRNATAQPGYRYSLKSRDILLLREARLLSRLPKITKEELEDRSKEDWILRSITVLQIVWMGFQTSVRLQASLEVTDLEVSAFAFALCAIWMSSFPLQSWSLQAEMSKSSKLMVLEGQRQRCIRANKVDYL</sequence>